<keyword evidence="2" id="KW-1185">Reference proteome</keyword>
<gene>
    <name evidence="1" type="ORF">FHT01_002761</name>
</gene>
<name>A0ABX0U5S6_9SPHN</name>
<dbReference type="RefSeq" id="WP_140047663.1">
    <property type="nucleotide sequence ID" value="NZ_BAAAEV010000001.1"/>
</dbReference>
<protein>
    <submittedName>
        <fullName evidence="1">Uncharacterized protein</fullName>
    </submittedName>
</protein>
<organism evidence="1 2">
    <name type="scientific">Sphingomonas japonica</name>
    <dbReference type="NCBI Taxonomy" id="511662"/>
    <lineage>
        <taxon>Bacteria</taxon>
        <taxon>Pseudomonadati</taxon>
        <taxon>Pseudomonadota</taxon>
        <taxon>Alphaproteobacteria</taxon>
        <taxon>Sphingomonadales</taxon>
        <taxon>Sphingomonadaceae</taxon>
        <taxon>Sphingomonas</taxon>
    </lineage>
</organism>
<comment type="caution">
    <text evidence="1">The sequence shown here is derived from an EMBL/GenBank/DDBJ whole genome shotgun (WGS) entry which is preliminary data.</text>
</comment>
<reference evidence="1 2" key="1">
    <citation type="submission" date="2020-03" db="EMBL/GenBank/DDBJ databases">
        <title>Genomic Encyclopedia of Type Strains, Phase IV (KMG-IV): sequencing the most valuable type-strain genomes for metagenomic binning, comparative biology and taxonomic classification.</title>
        <authorList>
            <person name="Goeker M."/>
        </authorList>
    </citation>
    <scope>NUCLEOTIDE SEQUENCE [LARGE SCALE GENOMIC DNA]</scope>
    <source>
        <strain evidence="1 2">DSM 22753</strain>
    </source>
</reference>
<dbReference type="EMBL" id="JAASQP010000001">
    <property type="protein sequence ID" value="NIJ25219.1"/>
    <property type="molecule type" value="Genomic_DNA"/>
</dbReference>
<sequence length="164" mass="18400">MVLDNQPVNTDLLIERRAAHHRRMDDTLRLLASRTLGHDEALVSADDLSAWSIERGETVVDFLDHFGAEIAKSYHVGELSYAFCDSIVNDLWGLLLQQTVDDSAASWPHTFYRVYDAFDAGEYNRRADGTDDPVAEFTDPAIEEIVAMLRRQELESGKNVASDG</sequence>
<evidence type="ECO:0000313" key="2">
    <source>
        <dbReference type="Proteomes" id="UP000788153"/>
    </source>
</evidence>
<dbReference type="Proteomes" id="UP000788153">
    <property type="component" value="Unassembled WGS sequence"/>
</dbReference>
<accession>A0ABX0U5S6</accession>
<evidence type="ECO:0000313" key="1">
    <source>
        <dbReference type="EMBL" id="NIJ25219.1"/>
    </source>
</evidence>
<proteinExistence type="predicted"/>